<dbReference type="Gene3D" id="3.30.70.1090">
    <property type="entry name" value="Dimeric alpha+beta barrel"/>
    <property type="match status" value="1"/>
</dbReference>
<dbReference type="InterPro" id="IPR006765">
    <property type="entry name" value="Polyketide_synth_cyclase"/>
</dbReference>
<dbReference type="GO" id="GO:0030639">
    <property type="term" value="P:polyketide biosynthetic process"/>
    <property type="evidence" value="ECO:0007669"/>
    <property type="project" value="InterPro"/>
</dbReference>
<name>A0A1G7LBU6_9PSEU</name>
<evidence type="ECO:0000313" key="1">
    <source>
        <dbReference type="EMBL" id="SDF47042.1"/>
    </source>
</evidence>
<dbReference type="InterPro" id="IPR011008">
    <property type="entry name" value="Dimeric_a/b-barrel"/>
</dbReference>
<dbReference type="OrthoDB" id="4147507at2"/>
<protein>
    <submittedName>
        <fullName evidence="1">Cyclase</fullName>
    </submittedName>
</protein>
<proteinExistence type="predicted"/>
<evidence type="ECO:0000313" key="2">
    <source>
        <dbReference type="Proteomes" id="UP000199623"/>
    </source>
</evidence>
<dbReference type="Pfam" id="PF04673">
    <property type="entry name" value="Cyclase_polyket"/>
    <property type="match status" value="1"/>
</dbReference>
<dbReference type="InterPro" id="IPR038474">
    <property type="entry name" value="Polyketide_synth_cyclase_sf"/>
</dbReference>
<accession>A0A1G7LBU6</accession>
<dbReference type="AlphaFoldDB" id="A0A1G7LBU6"/>
<dbReference type="Proteomes" id="UP000199623">
    <property type="component" value="Unassembled WGS sequence"/>
</dbReference>
<reference evidence="2" key="1">
    <citation type="submission" date="2016-10" db="EMBL/GenBank/DDBJ databases">
        <authorList>
            <person name="Varghese N."/>
            <person name="Submissions S."/>
        </authorList>
    </citation>
    <scope>NUCLEOTIDE SEQUENCE [LARGE SCALE GENOMIC DNA]</scope>
    <source>
        <strain evidence="2">CGMCC 4.3506</strain>
    </source>
</reference>
<keyword evidence="2" id="KW-1185">Reference proteome</keyword>
<sequence>MHRTLIVARIVPEATDQVAAVFADSDDHSGLPTALGVRGRSLFRFGDLYMHLVESEQPLPEAVAAHRDDPRFRRISRDLNPFISPYSPDSWREPGDAMAHEFYRWERHA</sequence>
<dbReference type="RefSeq" id="WP_090045585.1">
    <property type="nucleotide sequence ID" value="NZ_FNCC01000001.1"/>
</dbReference>
<dbReference type="STRING" id="200378.SAMN05216553_101785"/>
<dbReference type="EMBL" id="FNCC01000001">
    <property type="protein sequence ID" value="SDF47042.1"/>
    <property type="molecule type" value="Genomic_DNA"/>
</dbReference>
<dbReference type="SUPFAM" id="SSF54909">
    <property type="entry name" value="Dimeric alpha+beta barrel"/>
    <property type="match status" value="1"/>
</dbReference>
<organism evidence="1 2">
    <name type="scientific">Lentzea fradiae</name>
    <dbReference type="NCBI Taxonomy" id="200378"/>
    <lineage>
        <taxon>Bacteria</taxon>
        <taxon>Bacillati</taxon>
        <taxon>Actinomycetota</taxon>
        <taxon>Actinomycetes</taxon>
        <taxon>Pseudonocardiales</taxon>
        <taxon>Pseudonocardiaceae</taxon>
        <taxon>Lentzea</taxon>
    </lineage>
</organism>
<gene>
    <name evidence="1" type="ORF">SAMN05216553_101785</name>
</gene>